<name>A0A6G8PV60_9ACTN</name>
<dbReference type="InterPro" id="IPR020606">
    <property type="entry name" value="Ribosomal_uS7_CS"/>
</dbReference>
<evidence type="ECO:0000256" key="3">
    <source>
        <dbReference type="ARBA" id="ARBA00022730"/>
    </source>
</evidence>
<evidence type="ECO:0000256" key="7">
    <source>
        <dbReference type="HAMAP-Rule" id="MF_00480"/>
    </source>
</evidence>
<dbReference type="EMBL" id="CP045121">
    <property type="protein sequence ID" value="QIN78077.1"/>
    <property type="molecule type" value="Genomic_DNA"/>
</dbReference>
<accession>A0A6G8PV60</accession>
<dbReference type="Gene3D" id="1.10.455.10">
    <property type="entry name" value="Ribosomal protein S7 domain"/>
    <property type="match status" value="1"/>
</dbReference>
<organism evidence="10 11">
    <name type="scientific">Rubrobacter marinus</name>
    <dbReference type="NCBI Taxonomy" id="2653852"/>
    <lineage>
        <taxon>Bacteria</taxon>
        <taxon>Bacillati</taxon>
        <taxon>Actinomycetota</taxon>
        <taxon>Rubrobacteria</taxon>
        <taxon>Rubrobacterales</taxon>
        <taxon>Rubrobacteraceae</taxon>
        <taxon>Rubrobacter</taxon>
    </lineage>
</organism>
<evidence type="ECO:0000313" key="10">
    <source>
        <dbReference type="EMBL" id="QIN78077.1"/>
    </source>
</evidence>
<dbReference type="PIRSF" id="PIRSF002122">
    <property type="entry name" value="RPS7p_RPS7a_RPS5e_RPS7o"/>
    <property type="match status" value="1"/>
</dbReference>
<dbReference type="Proteomes" id="UP000502706">
    <property type="component" value="Chromosome"/>
</dbReference>
<feature type="domain" description="Small ribosomal subunit protein uS7" evidence="9">
    <location>
        <begin position="2"/>
        <end position="149"/>
    </location>
</feature>
<dbReference type="InterPro" id="IPR005717">
    <property type="entry name" value="Ribosomal_uS7_bac/org-type"/>
</dbReference>
<dbReference type="CDD" id="cd14869">
    <property type="entry name" value="uS7_Bacteria"/>
    <property type="match status" value="1"/>
</dbReference>
<evidence type="ECO:0000313" key="11">
    <source>
        <dbReference type="Proteomes" id="UP000502706"/>
    </source>
</evidence>
<dbReference type="GO" id="GO:0003735">
    <property type="term" value="F:structural constituent of ribosome"/>
    <property type="evidence" value="ECO:0007669"/>
    <property type="project" value="InterPro"/>
</dbReference>
<dbReference type="FunFam" id="1.10.455.10:FF:000001">
    <property type="entry name" value="30S ribosomal protein S7"/>
    <property type="match status" value="1"/>
</dbReference>
<comment type="subunit">
    <text evidence="7">Part of the 30S ribosomal subunit. Contacts proteins S9 and S11.</text>
</comment>
<reference evidence="10 11" key="1">
    <citation type="submission" date="2019-10" db="EMBL/GenBank/DDBJ databases">
        <title>Rubrobacter sp nov SCSIO 52915 isolated from a deep-sea sediment in the South China Sea.</title>
        <authorList>
            <person name="Chen R.W."/>
        </authorList>
    </citation>
    <scope>NUCLEOTIDE SEQUENCE [LARGE SCALE GENOMIC DNA]</scope>
    <source>
        <strain evidence="10 11">SCSIO 52915</strain>
    </source>
</reference>
<evidence type="ECO:0000256" key="6">
    <source>
        <dbReference type="ARBA" id="ARBA00023274"/>
    </source>
</evidence>
<sequence length="156" mass="17545">MPRRAAPPKKKIAGDPVYGSITVQQLINKIMLDGKKSTAEKIVYDALSFIEERTGTSPVTVLNNALDNIRPRLEVKSRRVGGATYQVPVEVPQRRANTLALRWMVAYARARREKTMGGRLAGEILDAKDNVGSSVKRRDDTHRMAEANRAFAHYRW</sequence>
<dbReference type="PANTHER" id="PTHR11205">
    <property type="entry name" value="RIBOSOMAL PROTEIN S7"/>
    <property type="match status" value="1"/>
</dbReference>
<keyword evidence="4 7" id="KW-0694">RNA-binding</keyword>
<keyword evidence="6 7" id="KW-0687">Ribonucleoprotein</keyword>
<dbReference type="GO" id="GO:0000049">
    <property type="term" value="F:tRNA binding"/>
    <property type="evidence" value="ECO:0007669"/>
    <property type="project" value="UniProtKB-UniRule"/>
</dbReference>
<gene>
    <name evidence="7 10" type="primary">rpsG</name>
    <name evidence="10" type="ORF">GBA65_05615</name>
</gene>
<dbReference type="KEGG" id="rmar:GBA65_05615"/>
<dbReference type="PROSITE" id="PS00052">
    <property type="entry name" value="RIBOSOMAL_S7"/>
    <property type="match status" value="1"/>
</dbReference>
<dbReference type="RefSeq" id="WP_166395755.1">
    <property type="nucleotide sequence ID" value="NZ_CP045121.1"/>
</dbReference>
<evidence type="ECO:0000256" key="8">
    <source>
        <dbReference type="RuleBase" id="RU003619"/>
    </source>
</evidence>
<comment type="similarity">
    <text evidence="1 7 8">Belongs to the universal ribosomal protein uS7 family.</text>
</comment>
<dbReference type="AlphaFoldDB" id="A0A6G8PV60"/>
<keyword evidence="3 7" id="KW-0699">rRNA-binding</keyword>
<evidence type="ECO:0000256" key="4">
    <source>
        <dbReference type="ARBA" id="ARBA00022884"/>
    </source>
</evidence>
<keyword evidence="11" id="KW-1185">Reference proteome</keyword>
<keyword evidence="5 7" id="KW-0689">Ribosomal protein</keyword>
<dbReference type="SUPFAM" id="SSF47973">
    <property type="entry name" value="Ribosomal protein S7"/>
    <property type="match status" value="1"/>
</dbReference>
<dbReference type="HAMAP" id="MF_00480_B">
    <property type="entry name" value="Ribosomal_uS7_B"/>
    <property type="match status" value="1"/>
</dbReference>
<evidence type="ECO:0000259" key="9">
    <source>
        <dbReference type="Pfam" id="PF00177"/>
    </source>
</evidence>
<dbReference type="Pfam" id="PF00177">
    <property type="entry name" value="Ribosomal_S7"/>
    <property type="match status" value="1"/>
</dbReference>
<evidence type="ECO:0000256" key="2">
    <source>
        <dbReference type="ARBA" id="ARBA00022555"/>
    </source>
</evidence>
<dbReference type="GO" id="GO:0015935">
    <property type="term" value="C:small ribosomal subunit"/>
    <property type="evidence" value="ECO:0007669"/>
    <property type="project" value="InterPro"/>
</dbReference>
<dbReference type="NCBIfam" id="TIGR01029">
    <property type="entry name" value="rpsG_bact"/>
    <property type="match status" value="1"/>
</dbReference>
<evidence type="ECO:0000256" key="5">
    <source>
        <dbReference type="ARBA" id="ARBA00022980"/>
    </source>
</evidence>
<proteinExistence type="inferred from homology"/>
<dbReference type="InterPro" id="IPR000235">
    <property type="entry name" value="Ribosomal_uS7"/>
</dbReference>
<dbReference type="GO" id="GO:0019843">
    <property type="term" value="F:rRNA binding"/>
    <property type="evidence" value="ECO:0007669"/>
    <property type="project" value="UniProtKB-UniRule"/>
</dbReference>
<keyword evidence="2 7" id="KW-0820">tRNA-binding</keyword>
<evidence type="ECO:0000256" key="1">
    <source>
        <dbReference type="ARBA" id="ARBA00007151"/>
    </source>
</evidence>
<dbReference type="InterPro" id="IPR023798">
    <property type="entry name" value="Ribosomal_uS7_dom"/>
</dbReference>
<dbReference type="InterPro" id="IPR036823">
    <property type="entry name" value="Ribosomal_uS7_dom_sf"/>
</dbReference>
<dbReference type="GO" id="GO:0006412">
    <property type="term" value="P:translation"/>
    <property type="evidence" value="ECO:0007669"/>
    <property type="project" value="UniProtKB-UniRule"/>
</dbReference>
<protein>
    <recommendedName>
        <fullName evidence="7">Small ribosomal subunit protein uS7</fullName>
    </recommendedName>
</protein>
<comment type="function">
    <text evidence="7">One of the primary rRNA binding proteins, it binds directly to 16S rRNA where it nucleates assembly of the head domain of the 30S subunit. Is located at the subunit interface close to the decoding center, probably blocks exit of the E-site tRNA.</text>
</comment>